<keyword evidence="2" id="KW-1003">Cell membrane</keyword>
<feature type="transmembrane region" description="Helical" evidence="10">
    <location>
        <begin position="69"/>
        <end position="87"/>
    </location>
</feature>
<feature type="domain" description="Signal transduction histidine kinase subgroup 3 dimerisation and phosphoacceptor" evidence="12">
    <location>
        <begin position="445"/>
        <end position="496"/>
    </location>
</feature>
<evidence type="ECO:0000313" key="13">
    <source>
        <dbReference type="EMBL" id="GIE05743.1"/>
    </source>
</evidence>
<dbReference type="EMBL" id="BOML01000057">
    <property type="protein sequence ID" value="GIE05743.1"/>
    <property type="molecule type" value="Genomic_DNA"/>
</dbReference>
<feature type="transmembrane region" description="Helical" evidence="10">
    <location>
        <begin position="148"/>
        <end position="164"/>
    </location>
</feature>
<dbReference type="CDD" id="cd16917">
    <property type="entry name" value="HATPase_UhpB-NarQ-NarX-like"/>
    <property type="match status" value="1"/>
</dbReference>
<dbReference type="Pfam" id="PF07730">
    <property type="entry name" value="HisKA_3"/>
    <property type="match status" value="1"/>
</dbReference>
<sequence length="642" mass="68203">MTSRVLRVAYRSMGLICGLLAFGRLLIEISLLAAGHFHAGPEAVTKLGCGLLTLGLGAAILLSRHRDRSMRLFALALLAGAGSDLGPVITGDFLLPAVSLGAFACALLSYPPAGGSRGPGRDEIVVTVGVVAVLGAAIAAVFPATLSQVALFGAVLPALALVFLRHRGRDDLTAIERARIRLLFGILVSAAVIMAVLLLVFVPFAAVRDPAPLVWFSHLVPVTVAIAASRRASLQAVQRRLGTVLVVALVTVLIGGLFVVLHTVVSAPVAAVPVAVLLRPVHVRVERGLNRLLYGRRPTPYSVLACIGAMTRTSPLDATDLARVAEAVGRDLGAHVCRLSVVRPGLPERTYAWTRPGASEDEALVTLPITRGGERLGSITVDRSATMGPDTYHSRLVADVADSLSMVLEAYRLRVELDRQLRAVRAHAADIARSRQRLVAEMDAERRRLERDLHDGAQHHLVSLRLAIGLAEHRVTTGTEAAEAHLDRLTAHLDEAENIMVRTATGGTSPRLVRLGLVAALEAELGLSVTTTGMPAGRRFPAEIETAVWFCCLEAVNNARRHAPGAPIRLILTCGADRLEFGVHDDGPGWDMAANTVLGRGLRNVTARVTALGGMVEVRSEPGAGTRVDGRVPLPERFSRPS</sequence>
<evidence type="ECO:0000256" key="5">
    <source>
        <dbReference type="ARBA" id="ARBA00022777"/>
    </source>
</evidence>
<evidence type="ECO:0000256" key="1">
    <source>
        <dbReference type="ARBA" id="ARBA00004651"/>
    </source>
</evidence>
<evidence type="ECO:0000256" key="8">
    <source>
        <dbReference type="ARBA" id="ARBA00023136"/>
    </source>
</evidence>
<evidence type="ECO:0000256" key="9">
    <source>
        <dbReference type="SAM" id="MobiDB-lite"/>
    </source>
</evidence>
<evidence type="ECO:0000256" key="4">
    <source>
        <dbReference type="ARBA" id="ARBA00022692"/>
    </source>
</evidence>
<keyword evidence="3" id="KW-0808">Transferase</keyword>
<feature type="transmembrane region" description="Helical" evidence="10">
    <location>
        <begin position="93"/>
        <end position="112"/>
    </location>
</feature>
<dbReference type="InterPro" id="IPR003594">
    <property type="entry name" value="HATPase_dom"/>
</dbReference>
<evidence type="ECO:0000313" key="14">
    <source>
        <dbReference type="Proteomes" id="UP000637628"/>
    </source>
</evidence>
<feature type="transmembrane region" description="Helical" evidence="10">
    <location>
        <begin position="43"/>
        <end position="62"/>
    </location>
</feature>
<protein>
    <recommendedName>
        <fullName evidence="15">Histidine kinase</fullName>
    </recommendedName>
</protein>
<keyword evidence="8 10" id="KW-0472">Membrane</keyword>
<keyword evidence="5" id="KW-0418">Kinase</keyword>
<gene>
    <name evidence="13" type="ORF">Adu01nite_70930</name>
</gene>
<evidence type="ECO:0000256" key="7">
    <source>
        <dbReference type="ARBA" id="ARBA00023012"/>
    </source>
</evidence>
<dbReference type="Proteomes" id="UP000637628">
    <property type="component" value="Unassembled WGS sequence"/>
</dbReference>
<dbReference type="InterPro" id="IPR050482">
    <property type="entry name" value="Sensor_HK_TwoCompSys"/>
</dbReference>
<feature type="transmembrane region" description="Helical" evidence="10">
    <location>
        <begin position="241"/>
        <end position="261"/>
    </location>
</feature>
<dbReference type="PANTHER" id="PTHR24421">
    <property type="entry name" value="NITRATE/NITRITE SENSOR PROTEIN NARX-RELATED"/>
    <property type="match status" value="1"/>
</dbReference>
<dbReference type="InterPro" id="IPR036890">
    <property type="entry name" value="HATPase_C_sf"/>
</dbReference>
<feature type="transmembrane region" description="Helical" evidence="10">
    <location>
        <begin position="124"/>
        <end position="142"/>
    </location>
</feature>
<evidence type="ECO:0000256" key="10">
    <source>
        <dbReference type="SAM" id="Phobius"/>
    </source>
</evidence>
<accession>A0ABQ3Z7E8</accession>
<dbReference type="InterPro" id="IPR011712">
    <property type="entry name" value="Sig_transdc_His_kin_sub3_dim/P"/>
</dbReference>
<proteinExistence type="predicted"/>
<keyword evidence="4 10" id="KW-0812">Transmembrane</keyword>
<dbReference type="PANTHER" id="PTHR24421:SF37">
    <property type="entry name" value="SENSOR HISTIDINE KINASE NARS"/>
    <property type="match status" value="1"/>
</dbReference>
<comment type="subcellular location">
    <subcellularLocation>
        <location evidence="1">Cell membrane</location>
        <topology evidence="1">Multi-pass membrane protein</topology>
    </subcellularLocation>
</comment>
<evidence type="ECO:0008006" key="15">
    <source>
        <dbReference type="Google" id="ProtNLM"/>
    </source>
</evidence>
<dbReference type="SUPFAM" id="SSF55874">
    <property type="entry name" value="ATPase domain of HSP90 chaperone/DNA topoisomerase II/histidine kinase"/>
    <property type="match status" value="1"/>
</dbReference>
<keyword evidence="14" id="KW-1185">Reference proteome</keyword>
<feature type="region of interest" description="Disordered" evidence="9">
    <location>
        <begin position="622"/>
        <end position="642"/>
    </location>
</feature>
<name>A0ABQ3Z7E8_9ACTN</name>
<keyword evidence="7" id="KW-0902">Two-component regulatory system</keyword>
<feature type="transmembrane region" description="Helical" evidence="10">
    <location>
        <begin position="184"/>
        <end position="206"/>
    </location>
</feature>
<evidence type="ECO:0000259" key="12">
    <source>
        <dbReference type="Pfam" id="PF07730"/>
    </source>
</evidence>
<feature type="domain" description="Histidine kinase/HSP90-like ATPase" evidence="11">
    <location>
        <begin position="552"/>
        <end position="635"/>
    </location>
</feature>
<evidence type="ECO:0000256" key="3">
    <source>
        <dbReference type="ARBA" id="ARBA00022679"/>
    </source>
</evidence>
<dbReference type="Gene3D" id="1.20.5.1930">
    <property type="match status" value="1"/>
</dbReference>
<dbReference type="Gene3D" id="3.30.565.10">
    <property type="entry name" value="Histidine kinase-like ATPase, C-terminal domain"/>
    <property type="match status" value="1"/>
</dbReference>
<keyword evidence="6 10" id="KW-1133">Transmembrane helix</keyword>
<feature type="transmembrane region" description="Helical" evidence="10">
    <location>
        <begin position="212"/>
        <end position="229"/>
    </location>
</feature>
<evidence type="ECO:0000256" key="2">
    <source>
        <dbReference type="ARBA" id="ARBA00022475"/>
    </source>
</evidence>
<dbReference type="RefSeq" id="WP_203733615.1">
    <property type="nucleotide sequence ID" value="NZ_BAAATX010000009.1"/>
</dbReference>
<evidence type="ECO:0000259" key="11">
    <source>
        <dbReference type="Pfam" id="PF02518"/>
    </source>
</evidence>
<feature type="transmembrane region" description="Helical" evidence="10">
    <location>
        <begin position="12"/>
        <end position="37"/>
    </location>
</feature>
<comment type="caution">
    <text evidence="13">The sequence shown here is derived from an EMBL/GenBank/DDBJ whole genome shotgun (WGS) entry which is preliminary data.</text>
</comment>
<organism evidence="13 14">
    <name type="scientific">Paractinoplanes durhamensis</name>
    <dbReference type="NCBI Taxonomy" id="113563"/>
    <lineage>
        <taxon>Bacteria</taxon>
        <taxon>Bacillati</taxon>
        <taxon>Actinomycetota</taxon>
        <taxon>Actinomycetes</taxon>
        <taxon>Micromonosporales</taxon>
        <taxon>Micromonosporaceae</taxon>
        <taxon>Paractinoplanes</taxon>
    </lineage>
</organism>
<evidence type="ECO:0000256" key="6">
    <source>
        <dbReference type="ARBA" id="ARBA00022989"/>
    </source>
</evidence>
<reference evidence="13 14" key="1">
    <citation type="submission" date="2021-01" db="EMBL/GenBank/DDBJ databases">
        <title>Whole genome shotgun sequence of Actinoplanes durhamensis NBRC 14914.</title>
        <authorList>
            <person name="Komaki H."/>
            <person name="Tamura T."/>
        </authorList>
    </citation>
    <scope>NUCLEOTIDE SEQUENCE [LARGE SCALE GENOMIC DNA]</scope>
    <source>
        <strain evidence="13 14">NBRC 14914</strain>
    </source>
</reference>
<dbReference type="Pfam" id="PF02518">
    <property type="entry name" value="HATPase_c"/>
    <property type="match status" value="1"/>
</dbReference>